<keyword evidence="1" id="KW-0812">Transmembrane</keyword>
<feature type="transmembrane region" description="Helical" evidence="1">
    <location>
        <begin position="43"/>
        <end position="63"/>
    </location>
</feature>
<dbReference type="Proteomes" id="UP000677234">
    <property type="component" value="Chromosome"/>
</dbReference>
<protein>
    <submittedName>
        <fullName evidence="2">Uncharacterized protein</fullName>
    </submittedName>
</protein>
<keyword evidence="1" id="KW-0472">Membrane</keyword>
<keyword evidence="5" id="KW-1185">Reference proteome</keyword>
<evidence type="ECO:0000313" key="3">
    <source>
        <dbReference type="EMBL" id="QUO43817.1"/>
    </source>
</evidence>
<evidence type="ECO:0000313" key="2">
    <source>
        <dbReference type="EMBL" id="QQE76750.1"/>
    </source>
</evidence>
<proteinExistence type="predicted"/>
<dbReference type="EMBL" id="CP066308">
    <property type="protein sequence ID" value="QQE76750.1"/>
    <property type="molecule type" value="Genomic_DNA"/>
</dbReference>
<dbReference type="KEGG" id="bcop:JD108_09670"/>
<accession>A0A7T5EQB0</accession>
<dbReference type="PROSITE" id="PS51257">
    <property type="entry name" value="PROKAR_LIPOPROTEIN"/>
    <property type="match status" value="1"/>
</dbReference>
<evidence type="ECO:0000313" key="4">
    <source>
        <dbReference type="Proteomes" id="UP000595847"/>
    </source>
</evidence>
<sequence length="66" mass="7285">MKRISENVIIIEQLWVILVPLLLALVGISCLLVGVAKRDRVSLLVSGSCFLALFVLFSIYSFMVSS</sequence>
<reference evidence="2 4" key="1">
    <citation type="submission" date="2020-12" db="EMBL/GenBank/DDBJ databases">
        <title>strain FJAT-54423T represents a novel species of the genus Brevibacillus.</title>
        <authorList>
            <person name="Tang R."/>
        </authorList>
    </citation>
    <scope>NUCLEOTIDE SEQUENCE [LARGE SCALE GENOMIC DNA]</scope>
    <source>
        <strain evidence="2 4">FJAT-54423</strain>
    </source>
</reference>
<name>A0A7T5EQB0_9BACL</name>
<feature type="transmembrane region" description="Helical" evidence="1">
    <location>
        <begin position="14"/>
        <end position="36"/>
    </location>
</feature>
<keyword evidence="1" id="KW-1133">Transmembrane helix</keyword>
<dbReference type="AlphaFoldDB" id="A0A7T5EQB0"/>
<reference evidence="3" key="2">
    <citation type="submission" date="2021-04" db="EMBL/GenBank/DDBJ databases">
        <title>Brevibacillus composti FJAT-54423, complete genome.</title>
        <authorList>
            <person name="Tang R."/>
        </authorList>
    </citation>
    <scope>NUCLEOTIDE SEQUENCE</scope>
    <source>
        <strain evidence="3">FJAT-54424</strain>
    </source>
</reference>
<gene>
    <name evidence="2" type="ORF">JD108_09670</name>
    <name evidence="3" type="ORF">KDJ56_09365</name>
</gene>
<dbReference type="EMBL" id="CP073708">
    <property type="protein sequence ID" value="QUO43817.1"/>
    <property type="molecule type" value="Genomic_DNA"/>
</dbReference>
<evidence type="ECO:0000313" key="5">
    <source>
        <dbReference type="Proteomes" id="UP000677234"/>
    </source>
</evidence>
<dbReference type="RefSeq" id="WP_198830241.1">
    <property type="nucleotide sequence ID" value="NZ_CP066308.1"/>
</dbReference>
<dbReference type="Proteomes" id="UP000595847">
    <property type="component" value="Chromosome"/>
</dbReference>
<evidence type="ECO:0000256" key="1">
    <source>
        <dbReference type="SAM" id="Phobius"/>
    </source>
</evidence>
<organism evidence="2 4">
    <name type="scientific">Brevibacillus composti</name>
    <dbReference type="NCBI Taxonomy" id="2796470"/>
    <lineage>
        <taxon>Bacteria</taxon>
        <taxon>Bacillati</taxon>
        <taxon>Bacillota</taxon>
        <taxon>Bacilli</taxon>
        <taxon>Bacillales</taxon>
        <taxon>Paenibacillaceae</taxon>
        <taxon>Brevibacillus</taxon>
    </lineage>
</organism>